<dbReference type="AlphaFoldDB" id="A0A7C2FPX4"/>
<comment type="caution">
    <text evidence="1">The sequence shown here is derived from an EMBL/GenBank/DDBJ whole genome shotgun (WGS) entry which is preliminary data.</text>
</comment>
<organism evidence="1">
    <name type="scientific">Thermosphaera aggregans</name>
    <dbReference type="NCBI Taxonomy" id="54254"/>
    <lineage>
        <taxon>Archaea</taxon>
        <taxon>Thermoproteota</taxon>
        <taxon>Thermoprotei</taxon>
        <taxon>Desulfurococcales</taxon>
        <taxon>Desulfurococcaceae</taxon>
        <taxon>Thermosphaera</taxon>
    </lineage>
</organism>
<dbReference type="EMBL" id="DSJT01000003">
    <property type="protein sequence ID" value="HEF86723.1"/>
    <property type="molecule type" value="Genomic_DNA"/>
</dbReference>
<name>A0A7C2FPX4_9CREN</name>
<protein>
    <submittedName>
        <fullName evidence="1">Uncharacterized protein</fullName>
    </submittedName>
</protein>
<dbReference type="Gene3D" id="2.60.120.560">
    <property type="entry name" value="Exo-inulinase, domain 1"/>
    <property type="match status" value="1"/>
</dbReference>
<evidence type="ECO:0000313" key="1">
    <source>
        <dbReference type="EMBL" id="HEF86723.1"/>
    </source>
</evidence>
<proteinExistence type="predicted"/>
<sequence>MFNSLKTLINPTPPSVILTVLDSPQVFLNITRTTANTIYWSDFQQTFSDWLARGGDWWVSGSGHKGSGVSGQDDNGGIGGASQYYLNLPLNSYVEFYVGVKLRYSGTGYAGIALINNNLNRLYEISINPSGASGVLTIWSYNVERPNGWRLLTSSSKFPYTVQWLTLIIRYQYAGSYVRISAEIYSENGEHLASASATSTSTRRFPAQYVGLEIDGGSALFDDFVISTKNPTILTVTGLPSFASVQLHDLNGSLVGEALSDINGTGTLNVIADLITGQGEGGVLTVNVNTTPYSLETSFPLIGGEEYFVSSTKVFEGYADSTNTSATIHFFINYSGSRLEVIKLYPVLTEKFDVRLILESLEAAGGFSLIITLESSNTSATPIVIVNGTVLSPYTSTLSLYEEDLNIVVSELFFRNNYMAKLSVEYCLSNKSVCVSYPLILYGLGGEES</sequence>
<accession>A0A7C2FPX4</accession>
<gene>
    <name evidence="1" type="ORF">ENP55_00105</name>
</gene>
<reference evidence="1" key="1">
    <citation type="journal article" date="2020" name="mSystems">
        <title>Genome- and Community-Level Interaction Insights into Carbon Utilization and Element Cycling Functions of Hydrothermarchaeota in Hydrothermal Sediment.</title>
        <authorList>
            <person name="Zhou Z."/>
            <person name="Liu Y."/>
            <person name="Xu W."/>
            <person name="Pan J."/>
            <person name="Luo Z.H."/>
            <person name="Li M."/>
        </authorList>
    </citation>
    <scope>NUCLEOTIDE SEQUENCE [LARGE SCALE GENOMIC DNA]</scope>
    <source>
        <strain evidence="1">SpSt-23</strain>
    </source>
</reference>